<dbReference type="NCBIfam" id="NF005560">
    <property type="entry name" value="PRK07233.1"/>
    <property type="match status" value="1"/>
</dbReference>
<dbReference type="PRINTS" id="PR00419">
    <property type="entry name" value="ADXRDTASE"/>
</dbReference>
<dbReference type="EMBL" id="LYXE01000090">
    <property type="protein sequence ID" value="PDV98805.1"/>
    <property type="molecule type" value="Genomic_DNA"/>
</dbReference>
<name>A0A2H3KLE8_9CHLR</name>
<dbReference type="PANTHER" id="PTHR42923:SF46">
    <property type="entry name" value="AMINE OXIDASE"/>
    <property type="match status" value="1"/>
</dbReference>
<gene>
    <name evidence="2" type="ORF">A9Q02_02400</name>
</gene>
<dbReference type="OrthoDB" id="9803192at2"/>
<reference evidence="2 3" key="1">
    <citation type="submission" date="2016-05" db="EMBL/GenBank/DDBJ databases">
        <authorList>
            <person name="Lavstsen T."/>
            <person name="Jespersen J.S."/>
        </authorList>
    </citation>
    <scope>NUCLEOTIDE SEQUENCE [LARGE SCALE GENOMIC DNA]</scope>
    <source>
        <strain evidence="2 3">B7-9</strain>
    </source>
</reference>
<dbReference type="InterPro" id="IPR002937">
    <property type="entry name" value="Amino_oxidase"/>
</dbReference>
<comment type="caution">
    <text evidence="2">The sequence shown here is derived from an EMBL/GenBank/DDBJ whole genome shotgun (WGS) entry which is preliminary data.</text>
</comment>
<dbReference type="SUPFAM" id="SSF51905">
    <property type="entry name" value="FAD/NAD(P)-binding domain"/>
    <property type="match status" value="1"/>
</dbReference>
<feature type="domain" description="Amine oxidase" evidence="1">
    <location>
        <begin position="10"/>
        <end position="423"/>
    </location>
</feature>
<keyword evidence="3" id="KW-1185">Reference proteome</keyword>
<dbReference type="InterPro" id="IPR036188">
    <property type="entry name" value="FAD/NAD-bd_sf"/>
</dbReference>
<evidence type="ECO:0000313" key="3">
    <source>
        <dbReference type="Proteomes" id="UP000220922"/>
    </source>
</evidence>
<dbReference type="InterPro" id="IPR050464">
    <property type="entry name" value="Zeta_carotene_desat/Oxidored"/>
</dbReference>
<evidence type="ECO:0000313" key="2">
    <source>
        <dbReference type="EMBL" id="PDV98805.1"/>
    </source>
</evidence>
<dbReference type="Gene3D" id="3.50.50.60">
    <property type="entry name" value="FAD/NAD(P)-binding domain"/>
    <property type="match status" value="1"/>
</dbReference>
<proteinExistence type="predicted"/>
<dbReference type="Pfam" id="PF01593">
    <property type="entry name" value="Amino_oxidase"/>
    <property type="match status" value="1"/>
</dbReference>
<dbReference type="PANTHER" id="PTHR42923">
    <property type="entry name" value="PROTOPORPHYRINOGEN OXIDASE"/>
    <property type="match status" value="1"/>
</dbReference>
<sequence length="425" mass="48490">MKIAIIGAGVAGMTAAYDLAQAGHQVIIFEAAPLVGGLASGFRDPRWQWPLERFYHHIFETDHAIIQLAETIGFADRLFFRGQVTAQWWQGRGYDLNGPRQVLQFPALPFHDRVRFGAVAFYLKYVTRNWQRLERTTAARWTSRWAGRNVYEQLWLPLLEGKFGPHAQTVNMAWLWARLRSRSFKLGYFTGGFQAFCDALLARLQRLGVEVRLRAPVTALHQLGTGWEVLCAGLPAETCDRLLVTGSPALLTHLAPQLPEDYLAQLNTLDSMGAVVLTLALKRPLTNGLYWVNMPKDQFPYLALVEHTNFIAPEHYGGDHLLYLGDYLEPDHEYFQLSREALLERFLPSLKLVNRAFEPSWVRDSWLHRERYAQPIVPVNHSVNIPPLRTPLPGLFWASMSQVYPWDRGTNFAVELGQRVAATMR</sequence>
<evidence type="ECO:0000259" key="1">
    <source>
        <dbReference type="Pfam" id="PF01593"/>
    </source>
</evidence>
<organism evidence="2 3">
    <name type="scientific">Candidatus Chloroploca asiatica</name>
    <dbReference type="NCBI Taxonomy" id="1506545"/>
    <lineage>
        <taxon>Bacteria</taxon>
        <taxon>Bacillati</taxon>
        <taxon>Chloroflexota</taxon>
        <taxon>Chloroflexia</taxon>
        <taxon>Chloroflexales</taxon>
        <taxon>Chloroflexineae</taxon>
        <taxon>Oscillochloridaceae</taxon>
        <taxon>Candidatus Chloroploca</taxon>
    </lineage>
</organism>
<protein>
    <submittedName>
        <fullName evidence="2">Oxidoreductase</fullName>
    </submittedName>
</protein>
<dbReference type="Proteomes" id="UP000220922">
    <property type="component" value="Unassembled WGS sequence"/>
</dbReference>
<dbReference type="RefSeq" id="WP_097653256.1">
    <property type="nucleotide sequence ID" value="NZ_LYXE01000090.1"/>
</dbReference>
<dbReference type="GO" id="GO:0016491">
    <property type="term" value="F:oxidoreductase activity"/>
    <property type="evidence" value="ECO:0007669"/>
    <property type="project" value="InterPro"/>
</dbReference>
<accession>A0A2H3KLE8</accession>
<dbReference type="AlphaFoldDB" id="A0A2H3KLE8"/>